<dbReference type="GO" id="GO:0016787">
    <property type="term" value="F:hydrolase activity"/>
    <property type="evidence" value="ECO:0007669"/>
    <property type="project" value="InterPro"/>
</dbReference>
<dbReference type="PANTHER" id="PTHR43143">
    <property type="entry name" value="METALLOPHOSPHOESTERASE, CALCINEURIN SUPERFAMILY"/>
    <property type="match status" value="1"/>
</dbReference>
<evidence type="ECO:0000259" key="2">
    <source>
        <dbReference type="Pfam" id="PF00149"/>
    </source>
</evidence>
<reference evidence="4" key="1">
    <citation type="submission" date="2019-11" db="EMBL/GenBank/DDBJ databases">
        <title>Isolation and characterization of a novel species in the genus Sulfuriferula.</title>
        <authorList>
            <person name="Mochizuki J."/>
            <person name="Kojima H."/>
            <person name="Fukui M."/>
        </authorList>
    </citation>
    <scope>NUCLEOTIDE SEQUENCE [LARGE SCALE GENOMIC DNA]</scope>
    <source>
        <strain evidence="4">SGTM</strain>
    </source>
</reference>
<dbReference type="AlphaFoldDB" id="A0A809RJT0"/>
<dbReference type="InterPro" id="IPR029052">
    <property type="entry name" value="Metallo-depent_PP-like"/>
</dbReference>
<proteinExistence type="predicted"/>
<dbReference type="InterPro" id="IPR051918">
    <property type="entry name" value="STPP_CPPED1"/>
</dbReference>
<dbReference type="PANTHER" id="PTHR43143:SF1">
    <property type="entry name" value="SERINE_THREONINE-PROTEIN PHOSPHATASE CPPED1"/>
    <property type="match status" value="1"/>
</dbReference>
<evidence type="ECO:0000256" key="1">
    <source>
        <dbReference type="SAM" id="SignalP"/>
    </source>
</evidence>
<dbReference type="InterPro" id="IPR004843">
    <property type="entry name" value="Calcineurin-like_PHP"/>
</dbReference>
<evidence type="ECO:0000313" key="4">
    <source>
        <dbReference type="Proteomes" id="UP000463939"/>
    </source>
</evidence>
<dbReference type="SUPFAM" id="SSF56300">
    <property type="entry name" value="Metallo-dependent phosphatases"/>
    <property type="match status" value="1"/>
</dbReference>
<sequence>MKLKKLSSLQRVFACALLGGSVFISPSNVSAAPVDPVVMSFATVGDSRADPGDDQLSGQDHIWLQNTKALSRIVREIQDKKPQALFFNGDMIYGFNADDATLNRQYAFWRGMMANLMEMGTYVVPVPGNHEMQDKITEGGKSKAVTQVHKEVSWRNNMGDLIMDVDRWKTITGNSINAFDVANTPAISSADHIQTNQSQLSFSFDYGDSHFVVINTDPVGYDGHAPTNWLRDDLQKAKVRGMKHEFVFGHKLAFTYYYKPGIKLAGLDQDAEQQKQFWQVIENADATYFCGHEHIFNISQPTKSTGGKAWQVLVGSGGSPFAAKAGDSKNPTDRMYAWAVVELHASGKVHLNAYGFDEHYGKTRLLSSLDL</sequence>
<feature type="chain" id="PRO_5032443434" description="Calcineurin-like phosphoesterase domain-containing protein" evidence="1">
    <location>
        <begin position="32"/>
        <end position="371"/>
    </location>
</feature>
<keyword evidence="4" id="KW-1185">Reference proteome</keyword>
<feature type="domain" description="Calcineurin-like phosphoesterase" evidence="2">
    <location>
        <begin position="65"/>
        <end position="295"/>
    </location>
</feature>
<evidence type="ECO:0000313" key="3">
    <source>
        <dbReference type="EMBL" id="BBP01745.1"/>
    </source>
</evidence>
<dbReference type="KEGG" id="sniv:SFSGTM_24530"/>
<dbReference type="Proteomes" id="UP000463939">
    <property type="component" value="Chromosome"/>
</dbReference>
<dbReference type="RefSeq" id="WP_162085474.1">
    <property type="nucleotide sequence ID" value="NZ_AP021881.1"/>
</dbReference>
<accession>A0A809RJT0</accession>
<protein>
    <recommendedName>
        <fullName evidence="2">Calcineurin-like phosphoesterase domain-containing protein</fullName>
    </recommendedName>
</protein>
<organism evidence="3 4">
    <name type="scientific">Sulfuriferula nivalis</name>
    <dbReference type="NCBI Taxonomy" id="2675298"/>
    <lineage>
        <taxon>Bacteria</taxon>
        <taxon>Pseudomonadati</taxon>
        <taxon>Pseudomonadota</taxon>
        <taxon>Betaproteobacteria</taxon>
        <taxon>Nitrosomonadales</taxon>
        <taxon>Sulfuricellaceae</taxon>
        <taxon>Sulfuriferula</taxon>
    </lineage>
</organism>
<dbReference type="Gene3D" id="3.60.21.10">
    <property type="match status" value="1"/>
</dbReference>
<keyword evidence="1" id="KW-0732">Signal</keyword>
<dbReference type="Pfam" id="PF00149">
    <property type="entry name" value="Metallophos"/>
    <property type="match status" value="1"/>
</dbReference>
<dbReference type="EMBL" id="AP021881">
    <property type="protein sequence ID" value="BBP01745.1"/>
    <property type="molecule type" value="Genomic_DNA"/>
</dbReference>
<name>A0A809RJT0_9PROT</name>
<gene>
    <name evidence="3" type="ORF">SFSGTM_24530</name>
</gene>
<feature type="signal peptide" evidence="1">
    <location>
        <begin position="1"/>
        <end position="31"/>
    </location>
</feature>